<keyword evidence="6" id="KW-1185">Reference proteome</keyword>
<comment type="catalytic activity">
    <reaction evidence="1 4">
        <text>(4aS,6R)-4a-hydroxy-L-erythro-5,6,7,8-tetrahydrobiopterin = (6R)-L-erythro-6,7-dihydrobiopterin + H2O</text>
        <dbReference type="Rhea" id="RHEA:11920"/>
        <dbReference type="ChEBI" id="CHEBI:15377"/>
        <dbReference type="ChEBI" id="CHEBI:15642"/>
        <dbReference type="ChEBI" id="CHEBI:43120"/>
        <dbReference type="EC" id="4.2.1.96"/>
    </reaction>
</comment>
<dbReference type="InterPro" id="IPR036428">
    <property type="entry name" value="PCD_sf"/>
</dbReference>
<dbReference type="NCBIfam" id="NF002017">
    <property type="entry name" value="PRK00823.1-2"/>
    <property type="match status" value="1"/>
</dbReference>
<comment type="caution">
    <text evidence="5">The sequence shown here is derived from an EMBL/GenBank/DDBJ whole genome shotgun (WGS) entry which is preliminary data.</text>
</comment>
<evidence type="ECO:0000256" key="2">
    <source>
        <dbReference type="ARBA" id="ARBA00006472"/>
    </source>
</evidence>
<dbReference type="Gene3D" id="3.30.1360.20">
    <property type="entry name" value="Transcriptional coactivator/pterin dehydratase"/>
    <property type="match status" value="1"/>
</dbReference>
<evidence type="ECO:0000313" key="5">
    <source>
        <dbReference type="EMBL" id="MFC5461315.1"/>
    </source>
</evidence>
<keyword evidence="3 4" id="KW-0456">Lyase</keyword>
<sequence length="104" mass="11727">MEKLDPSRVQASLATLPDWTLDAACNAIHRKFLFDGFVEAFAFMTQVALAAEKRNHHPEWSNVYNRVHITLTTHDAGGLTQLDIELARYIDAVAQRFALRGDES</sequence>
<comment type="similarity">
    <text evidence="2 4">Belongs to the pterin-4-alpha-carbinolamine dehydratase family.</text>
</comment>
<dbReference type="GO" id="GO:0008124">
    <property type="term" value="F:4-alpha-hydroxytetrahydrobiopterin dehydratase activity"/>
    <property type="evidence" value="ECO:0007669"/>
    <property type="project" value="UniProtKB-EC"/>
</dbReference>
<gene>
    <name evidence="5" type="ORF">ACFPN5_16005</name>
</gene>
<dbReference type="RefSeq" id="WP_379784752.1">
    <property type="nucleotide sequence ID" value="NZ_JBHSMU010000015.1"/>
</dbReference>
<evidence type="ECO:0000256" key="4">
    <source>
        <dbReference type="HAMAP-Rule" id="MF_00434"/>
    </source>
</evidence>
<dbReference type="EC" id="4.2.1.96" evidence="4"/>
<reference evidence="6" key="1">
    <citation type="journal article" date="2019" name="Int. J. Syst. Evol. Microbiol.">
        <title>The Global Catalogue of Microorganisms (GCM) 10K type strain sequencing project: providing services to taxonomists for standard genome sequencing and annotation.</title>
        <authorList>
            <consortium name="The Broad Institute Genomics Platform"/>
            <consortium name="The Broad Institute Genome Sequencing Center for Infectious Disease"/>
            <person name="Wu L."/>
            <person name="Ma J."/>
        </authorList>
    </citation>
    <scope>NUCLEOTIDE SEQUENCE [LARGE SCALE GENOMIC DNA]</scope>
    <source>
        <strain evidence="6">KACC 12649</strain>
    </source>
</reference>
<proteinExistence type="inferred from homology"/>
<dbReference type="SUPFAM" id="SSF55248">
    <property type="entry name" value="PCD-like"/>
    <property type="match status" value="1"/>
</dbReference>
<evidence type="ECO:0000256" key="3">
    <source>
        <dbReference type="ARBA" id="ARBA00023239"/>
    </source>
</evidence>
<protein>
    <recommendedName>
        <fullName evidence="4">Putative pterin-4-alpha-carbinolamine dehydratase</fullName>
        <shortName evidence="4">PHS</shortName>
        <ecNumber evidence="4">4.2.1.96</ecNumber>
    </recommendedName>
    <alternativeName>
        <fullName evidence="4">4-alpha-hydroxy-tetrahydropterin dehydratase</fullName>
    </alternativeName>
    <alternativeName>
        <fullName evidence="4">Pterin carbinolamine dehydratase</fullName>
        <shortName evidence="4">PCD</shortName>
    </alternativeName>
</protein>
<dbReference type="InterPro" id="IPR001533">
    <property type="entry name" value="Pterin_deHydtase"/>
</dbReference>
<dbReference type="CDD" id="cd00914">
    <property type="entry name" value="PCD_DCoH_subfamily_b"/>
    <property type="match status" value="1"/>
</dbReference>
<dbReference type="PANTHER" id="PTHR12599">
    <property type="entry name" value="PTERIN-4-ALPHA-CARBINOLAMINE DEHYDRATASE"/>
    <property type="match status" value="1"/>
</dbReference>
<dbReference type="HAMAP" id="MF_00434">
    <property type="entry name" value="Pterin_4_alpha"/>
    <property type="match status" value="1"/>
</dbReference>
<evidence type="ECO:0000313" key="6">
    <source>
        <dbReference type="Proteomes" id="UP001596050"/>
    </source>
</evidence>
<accession>A0ABW0L660</accession>
<dbReference type="EMBL" id="JBHSMU010000015">
    <property type="protein sequence ID" value="MFC5461315.1"/>
    <property type="molecule type" value="Genomic_DNA"/>
</dbReference>
<name>A0ABW0L660_9BURK</name>
<dbReference type="Pfam" id="PF01329">
    <property type="entry name" value="Pterin_4a"/>
    <property type="match status" value="1"/>
</dbReference>
<dbReference type="Proteomes" id="UP001596050">
    <property type="component" value="Unassembled WGS sequence"/>
</dbReference>
<dbReference type="PANTHER" id="PTHR12599:SF0">
    <property type="entry name" value="PTERIN-4-ALPHA-CARBINOLAMINE DEHYDRATASE"/>
    <property type="match status" value="1"/>
</dbReference>
<organism evidence="5 6">
    <name type="scientific">Massilia niabensis</name>
    <dbReference type="NCBI Taxonomy" id="544910"/>
    <lineage>
        <taxon>Bacteria</taxon>
        <taxon>Pseudomonadati</taxon>
        <taxon>Pseudomonadota</taxon>
        <taxon>Betaproteobacteria</taxon>
        <taxon>Burkholderiales</taxon>
        <taxon>Oxalobacteraceae</taxon>
        <taxon>Telluria group</taxon>
        <taxon>Massilia</taxon>
    </lineage>
</organism>
<evidence type="ECO:0000256" key="1">
    <source>
        <dbReference type="ARBA" id="ARBA00001554"/>
    </source>
</evidence>
<dbReference type="NCBIfam" id="NF002018">
    <property type="entry name" value="PRK00823.1-3"/>
    <property type="match status" value="1"/>
</dbReference>